<dbReference type="Gene3D" id="3.40.50.300">
    <property type="entry name" value="P-loop containing nucleotide triphosphate hydrolases"/>
    <property type="match status" value="1"/>
</dbReference>
<dbReference type="GO" id="GO:0005524">
    <property type="term" value="F:ATP binding"/>
    <property type="evidence" value="ECO:0007669"/>
    <property type="project" value="UniProtKB-KW"/>
</dbReference>
<organism evidence="9 10">
    <name type="scientific">Undibacterium flavidum</name>
    <dbReference type="NCBI Taxonomy" id="2762297"/>
    <lineage>
        <taxon>Bacteria</taxon>
        <taxon>Pseudomonadati</taxon>
        <taxon>Pseudomonadota</taxon>
        <taxon>Betaproteobacteria</taxon>
        <taxon>Burkholderiales</taxon>
        <taxon>Oxalobacteraceae</taxon>
        <taxon>Undibacterium</taxon>
    </lineage>
</organism>
<evidence type="ECO:0000313" key="10">
    <source>
        <dbReference type="Proteomes" id="UP000624279"/>
    </source>
</evidence>
<dbReference type="PROSITE" id="PS00211">
    <property type="entry name" value="ABC_TRANSPORTER_1"/>
    <property type="match status" value="1"/>
</dbReference>
<feature type="compositionally biased region" description="Polar residues" evidence="7">
    <location>
        <begin position="328"/>
        <end position="338"/>
    </location>
</feature>
<dbReference type="Proteomes" id="UP000624279">
    <property type="component" value="Unassembled WGS sequence"/>
</dbReference>
<accession>A0ABR6YDW3</accession>
<feature type="domain" description="ABC transporter" evidence="8">
    <location>
        <begin position="4"/>
        <end position="233"/>
    </location>
</feature>
<evidence type="ECO:0000256" key="5">
    <source>
        <dbReference type="ARBA" id="ARBA00022741"/>
    </source>
</evidence>
<dbReference type="Pfam" id="PF00005">
    <property type="entry name" value="ABC_tran"/>
    <property type="match status" value="1"/>
</dbReference>
<reference evidence="9 10" key="1">
    <citation type="submission" date="2020-08" db="EMBL/GenBank/DDBJ databases">
        <title>Novel species isolated from subtropical streams in China.</title>
        <authorList>
            <person name="Lu H."/>
        </authorList>
    </citation>
    <scope>NUCLEOTIDE SEQUENCE [LARGE SCALE GENOMIC DNA]</scope>
    <source>
        <strain evidence="9 10">LX15W</strain>
    </source>
</reference>
<feature type="region of interest" description="Disordered" evidence="7">
    <location>
        <begin position="307"/>
        <end position="344"/>
    </location>
</feature>
<keyword evidence="6 9" id="KW-0067">ATP-binding</keyword>
<keyword evidence="4" id="KW-1003">Cell membrane</keyword>
<evidence type="ECO:0000259" key="8">
    <source>
        <dbReference type="PROSITE" id="PS50893"/>
    </source>
</evidence>
<keyword evidence="3" id="KW-0536">Nodulation</keyword>
<gene>
    <name evidence="9" type="ORF">H8K55_14250</name>
</gene>
<dbReference type="InterPro" id="IPR027417">
    <property type="entry name" value="P-loop_NTPase"/>
</dbReference>
<dbReference type="RefSeq" id="WP_186942740.1">
    <property type="nucleotide sequence ID" value="NZ_JACOGA010000013.1"/>
</dbReference>
<proteinExistence type="inferred from homology"/>
<dbReference type="PANTHER" id="PTHR42711">
    <property type="entry name" value="ABC TRANSPORTER ATP-BINDING PROTEIN"/>
    <property type="match status" value="1"/>
</dbReference>
<evidence type="ECO:0000256" key="2">
    <source>
        <dbReference type="ARBA" id="ARBA00022448"/>
    </source>
</evidence>
<evidence type="ECO:0000256" key="4">
    <source>
        <dbReference type="ARBA" id="ARBA00022475"/>
    </source>
</evidence>
<evidence type="ECO:0000256" key="7">
    <source>
        <dbReference type="SAM" id="MobiDB-lite"/>
    </source>
</evidence>
<dbReference type="PANTHER" id="PTHR42711:SF5">
    <property type="entry name" value="ABC TRANSPORTER ATP-BINDING PROTEIN NATA"/>
    <property type="match status" value="1"/>
</dbReference>
<dbReference type="SUPFAM" id="SSF52540">
    <property type="entry name" value="P-loop containing nucleoside triphosphate hydrolases"/>
    <property type="match status" value="1"/>
</dbReference>
<protein>
    <submittedName>
        <fullName evidence="9">ABC transporter ATP-binding protein</fullName>
    </submittedName>
</protein>
<keyword evidence="2" id="KW-0813">Transport</keyword>
<dbReference type="InterPro" id="IPR003593">
    <property type="entry name" value="AAA+_ATPase"/>
</dbReference>
<evidence type="ECO:0000256" key="1">
    <source>
        <dbReference type="ARBA" id="ARBA00005417"/>
    </source>
</evidence>
<dbReference type="InterPro" id="IPR017871">
    <property type="entry name" value="ABC_transporter-like_CS"/>
</dbReference>
<sequence>MIGIEVEQLEKSYSNVKAVQSLSFSVAPGSIFALLGPNGAGKSSLIRMLVGLTMADAGEIRIFQNGQGIPRIPETSFAYLPEDRGLYPDKSVVENLTYIGKLRGLNKIQIQEQLAIWLPRFDLEEKAKDKLSKLSKGNQQKVQLISCLIHRPQLLILDEPFSGLDPVNQEHVLSILNELKQSGTTIILSAHQMALVERLADAMLLLNKGQQVALGSLAEVIEQLSPEKSYQLTFTQAISSDALSTCSTVMSFEQKSATQFVLRLRDGASVNQLLQQVMALGELSDFGRIQPALHDLYLTAVQTHNAKQNAKQNAQQNSQENAQQNPQKTSPVTAQAETMQGEIA</sequence>
<dbReference type="PROSITE" id="PS50893">
    <property type="entry name" value="ABC_TRANSPORTER_2"/>
    <property type="match status" value="1"/>
</dbReference>
<comment type="similarity">
    <text evidence="1">Belongs to the ABC transporter superfamily.</text>
</comment>
<dbReference type="InterPro" id="IPR003439">
    <property type="entry name" value="ABC_transporter-like_ATP-bd"/>
</dbReference>
<feature type="compositionally biased region" description="Low complexity" evidence="7">
    <location>
        <begin position="307"/>
        <end position="327"/>
    </location>
</feature>
<keyword evidence="10" id="KW-1185">Reference proteome</keyword>
<keyword evidence="5" id="KW-0547">Nucleotide-binding</keyword>
<name>A0ABR6YDW3_9BURK</name>
<evidence type="ECO:0000256" key="6">
    <source>
        <dbReference type="ARBA" id="ARBA00022840"/>
    </source>
</evidence>
<dbReference type="InterPro" id="IPR050763">
    <property type="entry name" value="ABC_transporter_ATP-binding"/>
</dbReference>
<comment type="caution">
    <text evidence="9">The sequence shown here is derived from an EMBL/GenBank/DDBJ whole genome shotgun (WGS) entry which is preliminary data.</text>
</comment>
<evidence type="ECO:0000256" key="3">
    <source>
        <dbReference type="ARBA" id="ARBA00022458"/>
    </source>
</evidence>
<dbReference type="EMBL" id="JACOGA010000013">
    <property type="protein sequence ID" value="MBC3874749.1"/>
    <property type="molecule type" value="Genomic_DNA"/>
</dbReference>
<evidence type="ECO:0000313" key="9">
    <source>
        <dbReference type="EMBL" id="MBC3874749.1"/>
    </source>
</evidence>
<dbReference type="SMART" id="SM00382">
    <property type="entry name" value="AAA"/>
    <property type="match status" value="1"/>
</dbReference>
<keyword evidence="4" id="KW-0472">Membrane</keyword>